<dbReference type="InterPro" id="IPR001394">
    <property type="entry name" value="Peptidase_C19_UCH"/>
</dbReference>
<feature type="non-terminal residue" evidence="9">
    <location>
        <position position="1"/>
    </location>
</feature>
<reference evidence="10" key="1">
    <citation type="journal article" date="2018" name="Nat. Microbiol.">
        <title>Leveraging single-cell genomics to expand the fungal tree of life.</title>
        <authorList>
            <person name="Ahrendt S.R."/>
            <person name="Quandt C.A."/>
            <person name="Ciobanu D."/>
            <person name="Clum A."/>
            <person name="Salamov A."/>
            <person name="Andreopoulos B."/>
            <person name="Cheng J.F."/>
            <person name="Woyke T."/>
            <person name="Pelin A."/>
            <person name="Henrissat B."/>
            <person name="Reynolds N.K."/>
            <person name="Benny G.L."/>
            <person name="Smith M.E."/>
            <person name="James T.Y."/>
            <person name="Grigoriev I.V."/>
        </authorList>
    </citation>
    <scope>NUCLEOTIDE SEQUENCE [LARGE SCALE GENOMIC DNA]</scope>
    <source>
        <strain evidence="10">RSA 1356</strain>
    </source>
</reference>
<dbReference type="PROSITE" id="PS00973">
    <property type="entry name" value="USP_2"/>
    <property type="match status" value="1"/>
</dbReference>
<dbReference type="OrthoDB" id="333239at2759"/>
<evidence type="ECO:0000256" key="3">
    <source>
        <dbReference type="ARBA" id="ARBA00022786"/>
    </source>
</evidence>
<dbReference type="GO" id="GO:0016579">
    <property type="term" value="P:protein deubiquitination"/>
    <property type="evidence" value="ECO:0007669"/>
    <property type="project" value="InterPro"/>
</dbReference>
<dbReference type="PROSITE" id="PS50235">
    <property type="entry name" value="USP_3"/>
    <property type="match status" value="1"/>
</dbReference>
<keyword evidence="4 6" id="KW-0378">Hydrolase</keyword>
<dbReference type="InterPro" id="IPR038765">
    <property type="entry name" value="Papain-like_cys_pep_sf"/>
</dbReference>
<keyword evidence="10" id="KW-1185">Reference proteome</keyword>
<dbReference type="PANTHER" id="PTHR43982">
    <property type="entry name" value="UBIQUITIN CARBOXYL-TERMINAL HYDROLASE"/>
    <property type="match status" value="1"/>
</dbReference>
<evidence type="ECO:0000256" key="4">
    <source>
        <dbReference type="ARBA" id="ARBA00022801"/>
    </source>
</evidence>
<dbReference type="SUPFAM" id="SSF54236">
    <property type="entry name" value="Ubiquitin-like"/>
    <property type="match status" value="1"/>
</dbReference>
<dbReference type="Proteomes" id="UP000271241">
    <property type="component" value="Unassembled WGS sequence"/>
</dbReference>
<accession>A0A4P9XMY9</accession>
<dbReference type="GO" id="GO:0061136">
    <property type="term" value="P:regulation of proteasomal protein catabolic process"/>
    <property type="evidence" value="ECO:0007669"/>
    <property type="project" value="TreeGrafter"/>
</dbReference>
<comment type="similarity">
    <text evidence="6">Belongs to the peptidase C19 family.</text>
</comment>
<dbReference type="EMBL" id="KZ992740">
    <property type="protein sequence ID" value="RKP07293.1"/>
    <property type="molecule type" value="Genomic_DNA"/>
</dbReference>
<evidence type="ECO:0000259" key="7">
    <source>
        <dbReference type="PROSITE" id="PS50053"/>
    </source>
</evidence>
<evidence type="ECO:0000313" key="10">
    <source>
        <dbReference type="Proteomes" id="UP000271241"/>
    </source>
</evidence>
<dbReference type="GO" id="GO:0043161">
    <property type="term" value="P:proteasome-mediated ubiquitin-dependent protein catabolic process"/>
    <property type="evidence" value="ECO:0007669"/>
    <property type="project" value="InterPro"/>
</dbReference>
<dbReference type="InterPro" id="IPR028889">
    <property type="entry name" value="USP"/>
</dbReference>
<dbReference type="CDD" id="cd02657">
    <property type="entry name" value="Peptidase_C19A"/>
    <property type="match status" value="1"/>
</dbReference>
<dbReference type="AlphaFoldDB" id="A0A4P9XMY9"/>
<gene>
    <name evidence="9" type="ORF">THASP1DRAFT_17263</name>
</gene>
<dbReference type="Gene3D" id="3.90.70.10">
    <property type="entry name" value="Cysteine proteinases"/>
    <property type="match status" value="1"/>
</dbReference>
<evidence type="ECO:0000259" key="8">
    <source>
        <dbReference type="PROSITE" id="PS50235"/>
    </source>
</evidence>
<evidence type="ECO:0000256" key="5">
    <source>
        <dbReference type="ARBA" id="ARBA00022807"/>
    </source>
</evidence>
<keyword evidence="2 6" id="KW-0645">Protease</keyword>
<dbReference type="CDD" id="cd16104">
    <property type="entry name" value="Ubl_USP14_like"/>
    <property type="match status" value="1"/>
</dbReference>
<feature type="domain" description="USP" evidence="8">
    <location>
        <begin position="101"/>
        <end position="484"/>
    </location>
</feature>
<protein>
    <recommendedName>
        <fullName evidence="6">Ubiquitin carboxyl-terminal hydrolase</fullName>
        <ecNumber evidence="6">3.4.19.12</ecNumber>
    </recommendedName>
</protein>
<comment type="catalytic activity">
    <reaction evidence="1 6">
        <text>Thiol-dependent hydrolysis of ester, thioester, amide, peptide and isopeptide bonds formed by the C-terminal Gly of ubiquitin (a 76-residue protein attached to proteins as an intracellular targeting signal).</text>
        <dbReference type="EC" id="3.4.19.12"/>
    </reaction>
</comment>
<evidence type="ECO:0000256" key="2">
    <source>
        <dbReference type="ARBA" id="ARBA00022670"/>
    </source>
</evidence>
<dbReference type="GO" id="GO:0004843">
    <property type="term" value="F:cysteine-type deubiquitinase activity"/>
    <property type="evidence" value="ECO:0007669"/>
    <property type="project" value="UniProtKB-UniRule"/>
</dbReference>
<evidence type="ECO:0000256" key="1">
    <source>
        <dbReference type="ARBA" id="ARBA00000707"/>
    </source>
</evidence>
<dbReference type="InterPro" id="IPR044635">
    <property type="entry name" value="UBP14-like"/>
</dbReference>
<keyword evidence="3 6" id="KW-0833">Ubl conjugation pathway</keyword>
<evidence type="ECO:0000313" key="9">
    <source>
        <dbReference type="EMBL" id="RKP07293.1"/>
    </source>
</evidence>
<name>A0A4P9XMY9_9FUNG</name>
<dbReference type="InterPro" id="IPR000626">
    <property type="entry name" value="Ubiquitin-like_dom"/>
</dbReference>
<dbReference type="InterPro" id="IPR029071">
    <property type="entry name" value="Ubiquitin-like_domsf"/>
</dbReference>
<dbReference type="STRING" id="78915.A0A4P9XMY9"/>
<dbReference type="PROSITE" id="PS50053">
    <property type="entry name" value="UBIQUITIN_2"/>
    <property type="match status" value="1"/>
</dbReference>
<keyword evidence="5 6" id="KW-0788">Thiol protease</keyword>
<dbReference type="Pfam" id="PF00240">
    <property type="entry name" value="ubiquitin"/>
    <property type="match status" value="1"/>
</dbReference>
<organism evidence="9 10">
    <name type="scientific">Thamnocephalis sphaerospora</name>
    <dbReference type="NCBI Taxonomy" id="78915"/>
    <lineage>
        <taxon>Eukaryota</taxon>
        <taxon>Fungi</taxon>
        <taxon>Fungi incertae sedis</taxon>
        <taxon>Zoopagomycota</taxon>
        <taxon>Zoopagomycotina</taxon>
        <taxon>Zoopagomycetes</taxon>
        <taxon>Zoopagales</taxon>
        <taxon>Sigmoideomycetaceae</taxon>
        <taxon>Thamnocephalis</taxon>
    </lineage>
</organism>
<dbReference type="PROSITE" id="PS00972">
    <property type="entry name" value="USP_1"/>
    <property type="match status" value="1"/>
</dbReference>
<dbReference type="GO" id="GO:0070628">
    <property type="term" value="F:proteasome binding"/>
    <property type="evidence" value="ECO:0007669"/>
    <property type="project" value="TreeGrafter"/>
</dbReference>
<feature type="domain" description="Ubiquitin-like" evidence="7">
    <location>
        <begin position="5"/>
        <end position="66"/>
    </location>
</feature>
<dbReference type="Pfam" id="PF00443">
    <property type="entry name" value="UCH"/>
    <property type="match status" value="1"/>
</dbReference>
<dbReference type="Gene3D" id="3.10.20.90">
    <property type="entry name" value="Phosphatidylinositol 3-kinase Catalytic Subunit, Chain A, domain 1"/>
    <property type="match status" value="1"/>
</dbReference>
<dbReference type="SUPFAM" id="SSF54001">
    <property type="entry name" value="Cysteine proteinases"/>
    <property type="match status" value="1"/>
</dbReference>
<dbReference type="PANTHER" id="PTHR43982:SF1">
    <property type="entry name" value="UBIQUITIN CARBOXYL-TERMINAL HYDROLASE 14"/>
    <property type="match status" value="1"/>
</dbReference>
<proteinExistence type="inferred from homology"/>
<dbReference type="EC" id="3.4.19.12" evidence="6"/>
<sequence length="487" mass="53606">CTVPATVVVKWSGKKFDVELDASESAMVFKAQLFALTGVEPDRQKIMIKGGLMKNDTDLSKLNIKPMMGTAGEIPKAPEKPIVFLEDLDDDELAKALELPTGLQNLGNTCYMNATIQCLRVIPELGQSLRSVTGTLSGSDAGRRLTNQMSTLFRDLDAAGESYSPSTFVNVLREAFPHFAQRAAGGIYAQQDAEECWSGIVSTLRSNLPTGSGSDSKGFVDAYMTGEMRNTLKCDESEAEEPIVTTEPFTKLHCRITQGMHTVCLSQICADMTEKIETTSPSLNRTASYTKTSQINRLPTYLSVHFVRFFWKVEENVAAKILRKVKFPMEMDMFEFCTPELQEKMRGARAKLHEIEDARALAAREAKVAAGNVPAGAANPAAASSAMETEPTVDVEAAMKEVHPDLVADVGCSYTGMYELCAVLTHIGRSADSGHYIAWVRRENTDDWFKFDDDRVSVVKSEDIMKLDGGGDWHIAYITLYRAKKIA</sequence>
<dbReference type="SMART" id="SM00213">
    <property type="entry name" value="UBQ"/>
    <property type="match status" value="1"/>
</dbReference>
<dbReference type="InterPro" id="IPR018200">
    <property type="entry name" value="USP_CS"/>
</dbReference>
<evidence type="ECO:0000256" key="6">
    <source>
        <dbReference type="RuleBase" id="RU366025"/>
    </source>
</evidence>